<dbReference type="InterPro" id="IPR023296">
    <property type="entry name" value="Glyco_hydro_beta-prop_sf"/>
</dbReference>
<feature type="compositionally biased region" description="Polar residues" evidence="5">
    <location>
        <begin position="1"/>
        <end position="13"/>
    </location>
</feature>
<evidence type="ECO:0000259" key="7">
    <source>
        <dbReference type="Pfam" id="PF08244"/>
    </source>
</evidence>
<sequence length="597" mass="67320">MTLEANNPDQHLNNSHERTGQSTGVPLWYHFTPPHGWMNDPCAPGYDTETKLYHIFYQWNPKGIEWGNMSWGHSVSKDLVHWDRVGGDRPALEPTSEYDREGVFTGCFQPSGMHQEKNQLTAFYTSVNKLPLKFNIPYHYGQESLSYATSTDQGKTWTKGFENPILKGPPESIKEMTGWRDPYIQKWAAFDKACGVSTESLYGIISGGSKGIEPNSYIYEIDANDLSRWNYLGPLVTSLGLNFRPSKKWSGDFGVNWEVTNFMTLEDGTTSQEFLILGAEGGAQRDHLVNMVLPEGLQERTARWGLWMSGDLVKTGDNVQLQYKYGGILDHGVYYAANSFHDPVHNRRVVWGWVPEEDIPVRHLETRGFNGCMGILRELFLVTIPNVVGTLRTPLDQLPTIQLIPNEHGTNTLHTLGIRPLREYDLVRGRPIYNVDNLALPAADFALYETSVRSKRWVMESIIEVKAGCKSVGVVFRQNKEKSVFSSILFDPLEEEIAVNRAYSNNDDAISKCQEKGPHTLFQMDNNGVKSQEKLKLSIFCDDFVVEVFANDRFALSTTVYVDDADALGISLMAAGELGSAVFESTTIWQMEQLNLV</sequence>
<dbReference type="RefSeq" id="XP_051447150.1">
    <property type="nucleotide sequence ID" value="XM_051587056.1"/>
</dbReference>
<dbReference type="GeneID" id="75912403"/>
<evidence type="ECO:0000256" key="2">
    <source>
        <dbReference type="ARBA" id="ARBA00022801"/>
    </source>
</evidence>
<proteinExistence type="inferred from homology"/>
<evidence type="ECO:0000256" key="1">
    <source>
        <dbReference type="ARBA" id="ARBA00009902"/>
    </source>
</evidence>
<gene>
    <name evidence="8" type="ORF">K450DRAFT_229233</name>
</gene>
<dbReference type="SMART" id="SM00640">
    <property type="entry name" value="Glyco_32"/>
    <property type="match status" value="1"/>
</dbReference>
<dbReference type="Gene3D" id="2.115.10.20">
    <property type="entry name" value="Glycosyl hydrolase domain, family 43"/>
    <property type="match status" value="1"/>
</dbReference>
<evidence type="ECO:0000256" key="3">
    <source>
        <dbReference type="ARBA" id="ARBA00023295"/>
    </source>
</evidence>
<evidence type="ECO:0000313" key="8">
    <source>
        <dbReference type="EMBL" id="KAI8582146.1"/>
    </source>
</evidence>
<protein>
    <submittedName>
        <fullName evidence="8">Uncharacterized protein</fullName>
    </submittedName>
</protein>
<keyword evidence="2 4" id="KW-0378">Hydrolase</keyword>
<dbReference type="GO" id="GO:0005987">
    <property type="term" value="P:sucrose catabolic process"/>
    <property type="evidence" value="ECO:0007669"/>
    <property type="project" value="TreeGrafter"/>
</dbReference>
<evidence type="ECO:0000313" key="9">
    <source>
        <dbReference type="Proteomes" id="UP001206595"/>
    </source>
</evidence>
<comment type="caution">
    <text evidence="8">The sequence shown here is derived from an EMBL/GenBank/DDBJ whole genome shotgun (WGS) entry which is preliminary data.</text>
</comment>
<dbReference type="AlphaFoldDB" id="A0AAD5EFU4"/>
<dbReference type="Pfam" id="PF08244">
    <property type="entry name" value="Glyco_hydro_32C"/>
    <property type="match status" value="1"/>
</dbReference>
<comment type="similarity">
    <text evidence="1 4">Belongs to the glycosyl hydrolase 32 family.</text>
</comment>
<reference evidence="8" key="1">
    <citation type="submission" date="2021-06" db="EMBL/GenBank/DDBJ databases">
        <authorList>
            <consortium name="DOE Joint Genome Institute"/>
            <person name="Mondo S.J."/>
            <person name="Amses K.R."/>
            <person name="Simmons D.R."/>
            <person name="Longcore J.E."/>
            <person name="Seto K."/>
            <person name="Alves G.H."/>
            <person name="Bonds A.E."/>
            <person name="Quandt C.A."/>
            <person name="Davis W.J."/>
            <person name="Chang Y."/>
            <person name="Letcher P.M."/>
            <person name="Powell M.J."/>
            <person name="Kuo A."/>
            <person name="Labutti K."/>
            <person name="Pangilinan J."/>
            <person name="Andreopoulos W."/>
            <person name="Tritt A."/>
            <person name="Riley R."/>
            <person name="Hundley H."/>
            <person name="Johnson J."/>
            <person name="Lipzen A."/>
            <person name="Barry K."/>
            <person name="Berbee M.L."/>
            <person name="Buchler N.E."/>
            <person name="Grigoriev I.V."/>
            <person name="Spatafora J.W."/>
            <person name="Stajich J.E."/>
            <person name="James T.Y."/>
        </authorList>
    </citation>
    <scope>NUCLEOTIDE SEQUENCE</scope>
    <source>
        <strain evidence="8">AG</strain>
    </source>
</reference>
<reference evidence="8" key="2">
    <citation type="journal article" date="2022" name="Proc. Natl. Acad. Sci. U.S.A.">
        <title>Diploid-dominant life cycles characterize the early evolution of Fungi.</title>
        <authorList>
            <person name="Amses K.R."/>
            <person name="Simmons D.R."/>
            <person name="Longcore J.E."/>
            <person name="Mondo S.J."/>
            <person name="Seto K."/>
            <person name="Jeronimo G.H."/>
            <person name="Bonds A.E."/>
            <person name="Quandt C.A."/>
            <person name="Davis W.J."/>
            <person name="Chang Y."/>
            <person name="Federici B.A."/>
            <person name="Kuo A."/>
            <person name="LaButti K."/>
            <person name="Pangilinan J."/>
            <person name="Andreopoulos W."/>
            <person name="Tritt A."/>
            <person name="Riley R."/>
            <person name="Hundley H."/>
            <person name="Johnson J."/>
            <person name="Lipzen A."/>
            <person name="Barry K."/>
            <person name="Lang B.F."/>
            <person name="Cuomo C.A."/>
            <person name="Buchler N.E."/>
            <person name="Grigoriev I.V."/>
            <person name="Spatafora J.W."/>
            <person name="Stajich J.E."/>
            <person name="James T.Y."/>
        </authorList>
    </citation>
    <scope>NUCLEOTIDE SEQUENCE</scope>
    <source>
        <strain evidence="8">AG</strain>
    </source>
</reference>
<dbReference type="GO" id="GO:0004575">
    <property type="term" value="F:sucrose alpha-glucosidase activity"/>
    <property type="evidence" value="ECO:0007669"/>
    <property type="project" value="TreeGrafter"/>
</dbReference>
<evidence type="ECO:0000259" key="6">
    <source>
        <dbReference type="Pfam" id="PF00251"/>
    </source>
</evidence>
<evidence type="ECO:0000256" key="5">
    <source>
        <dbReference type="SAM" id="MobiDB-lite"/>
    </source>
</evidence>
<accession>A0AAD5EFU4</accession>
<feature type="domain" description="Glycosyl hydrolase family 32 C-terminal" evidence="7">
    <location>
        <begin position="451"/>
        <end position="590"/>
    </location>
</feature>
<dbReference type="EMBL" id="MU620902">
    <property type="protein sequence ID" value="KAI8582146.1"/>
    <property type="molecule type" value="Genomic_DNA"/>
</dbReference>
<name>A0AAD5EFU4_UMBRA</name>
<dbReference type="PANTHER" id="PTHR42800">
    <property type="entry name" value="EXOINULINASE INUD (AFU_ORTHOLOGUE AFUA_5G00480)"/>
    <property type="match status" value="1"/>
</dbReference>
<feature type="region of interest" description="Disordered" evidence="5">
    <location>
        <begin position="1"/>
        <end position="21"/>
    </location>
</feature>
<dbReference type="PANTHER" id="PTHR42800:SF3">
    <property type="entry name" value="GLYCOSYL HYDROLASE FAMILY 32 N-TERMINAL DOMAIN-CONTAINING PROTEIN"/>
    <property type="match status" value="1"/>
</dbReference>
<organism evidence="8 9">
    <name type="scientific">Umbelopsis ramanniana AG</name>
    <dbReference type="NCBI Taxonomy" id="1314678"/>
    <lineage>
        <taxon>Eukaryota</taxon>
        <taxon>Fungi</taxon>
        <taxon>Fungi incertae sedis</taxon>
        <taxon>Mucoromycota</taxon>
        <taxon>Mucoromycotina</taxon>
        <taxon>Umbelopsidomycetes</taxon>
        <taxon>Umbelopsidales</taxon>
        <taxon>Umbelopsidaceae</taxon>
        <taxon>Umbelopsis</taxon>
    </lineage>
</organism>
<dbReference type="InterPro" id="IPR001362">
    <property type="entry name" value="Glyco_hydro_32"/>
</dbReference>
<feature type="domain" description="Glycosyl hydrolase family 32 N-terminal" evidence="6">
    <location>
        <begin position="30"/>
        <end position="382"/>
    </location>
</feature>
<dbReference type="SUPFAM" id="SSF75005">
    <property type="entry name" value="Arabinanase/levansucrase/invertase"/>
    <property type="match status" value="1"/>
</dbReference>
<dbReference type="GO" id="GO:0005737">
    <property type="term" value="C:cytoplasm"/>
    <property type="evidence" value="ECO:0007669"/>
    <property type="project" value="TreeGrafter"/>
</dbReference>
<keyword evidence="9" id="KW-1185">Reference proteome</keyword>
<dbReference type="Proteomes" id="UP001206595">
    <property type="component" value="Unassembled WGS sequence"/>
</dbReference>
<dbReference type="InterPro" id="IPR013189">
    <property type="entry name" value="Glyco_hydro_32_C"/>
</dbReference>
<dbReference type="InterPro" id="IPR013148">
    <property type="entry name" value="Glyco_hydro_32_N"/>
</dbReference>
<dbReference type="Pfam" id="PF00251">
    <property type="entry name" value="Glyco_hydro_32N"/>
    <property type="match status" value="1"/>
</dbReference>
<dbReference type="InterPro" id="IPR013320">
    <property type="entry name" value="ConA-like_dom_sf"/>
</dbReference>
<dbReference type="Gene3D" id="2.60.120.560">
    <property type="entry name" value="Exo-inulinase, domain 1"/>
    <property type="match status" value="1"/>
</dbReference>
<keyword evidence="3 4" id="KW-0326">Glycosidase</keyword>
<dbReference type="CDD" id="cd18621">
    <property type="entry name" value="GH32_XdINV-like"/>
    <property type="match status" value="1"/>
</dbReference>
<dbReference type="SUPFAM" id="SSF49899">
    <property type="entry name" value="Concanavalin A-like lectins/glucanases"/>
    <property type="match status" value="1"/>
</dbReference>
<evidence type="ECO:0000256" key="4">
    <source>
        <dbReference type="RuleBase" id="RU362110"/>
    </source>
</evidence>